<feature type="coiled-coil region" evidence="1">
    <location>
        <begin position="78"/>
        <end position="119"/>
    </location>
</feature>
<protein>
    <submittedName>
        <fullName evidence="2">Uncharacterized protein</fullName>
    </submittedName>
</protein>
<dbReference type="Proteomes" id="UP000485058">
    <property type="component" value="Unassembled WGS sequence"/>
</dbReference>
<name>A0A6A0ALG3_HAELA</name>
<evidence type="ECO:0000256" key="1">
    <source>
        <dbReference type="SAM" id="Coils"/>
    </source>
</evidence>
<organism evidence="2 3">
    <name type="scientific">Haematococcus lacustris</name>
    <name type="common">Green alga</name>
    <name type="synonym">Haematococcus pluvialis</name>
    <dbReference type="NCBI Taxonomy" id="44745"/>
    <lineage>
        <taxon>Eukaryota</taxon>
        <taxon>Viridiplantae</taxon>
        <taxon>Chlorophyta</taxon>
        <taxon>core chlorophytes</taxon>
        <taxon>Chlorophyceae</taxon>
        <taxon>CS clade</taxon>
        <taxon>Chlamydomonadales</taxon>
        <taxon>Haematococcaceae</taxon>
        <taxon>Haematococcus</taxon>
    </lineage>
</organism>
<feature type="non-terminal residue" evidence="2">
    <location>
        <position position="126"/>
    </location>
</feature>
<gene>
    <name evidence="2" type="ORF">HaLaN_32110</name>
</gene>
<dbReference type="AlphaFoldDB" id="A0A6A0ALG3"/>
<keyword evidence="3" id="KW-1185">Reference proteome</keyword>
<accession>A0A6A0ALG3</accession>
<proteinExistence type="predicted"/>
<feature type="non-terminal residue" evidence="2">
    <location>
        <position position="1"/>
    </location>
</feature>
<keyword evidence="1" id="KW-0175">Coiled coil</keyword>
<evidence type="ECO:0000313" key="3">
    <source>
        <dbReference type="Proteomes" id="UP000485058"/>
    </source>
</evidence>
<dbReference type="EMBL" id="BLLF01007200">
    <property type="protein sequence ID" value="GFH32824.1"/>
    <property type="molecule type" value="Genomic_DNA"/>
</dbReference>
<evidence type="ECO:0000313" key="2">
    <source>
        <dbReference type="EMBL" id="GFH32824.1"/>
    </source>
</evidence>
<sequence length="126" mass="14026">ARLLAEEEVGRLGRHTHGLERVLEVTTGERDELADMTLKQVQRIKELMSQCEGLTASLSHSNWVVQQLANSGSLGGLLEASNRLNRMLEGKVEQLEADCAQLQRKLDDTLQEATEHASKLSKVYSQ</sequence>
<reference evidence="2 3" key="1">
    <citation type="submission" date="2020-02" db="EMBL/GenBank/DDBJ databases">
        <title>Draft genome sequence of Haematococcus lacustris strain NIES-144.</title>
        <authorList>
            <person name="Morimoto D."/>
            <person name="Nakagawa S."/>
            <person name="Yoshida T."/>
            <person name="Sawayama S."/>
        </authorList>
    </citation>
    <scope>NUCLEOTIDE SEQUENCE [LARGE SCALE GENOMIC DNA]</scope>
    <source>
        <strain evidence="2 3">NIES-144</strain>
    </source>
</reference>
<comment type="caution">
    <text evidence="2">The sequence shown here is derived from an EMBL/GenBank/DDBJ whole genome shotgun (WGS) entry which is preliminary data.</text>
</comment>